<evidence type="ECO:0000313" key="2">
    <source>
        <dbReference type="Proteomes" id="UP000729402"/>
    </source>
</evidence>
<reference evidence="1" key="1">
    <citation type="journal article" date="2021" name="bioRxiv">
        <title>Whole Genome Assembly and Annotation of Northern Wild Rice, Zizania palustris L., Supports a Whole Genome Duplication in the Zizania Genus.</title>
        <authorList>
            <person name="Haas M."/>
            <person name="Kono T."/>
            <person name="Macchietto M."/>
            <person name="Millas R."/>
            <person name="McGilp L."/>
            <person name="Shao M."/>
            <person name="Duquette J."/>
            <person name="Hirsch C.N."/>
            <person name="Kimball J."/>
        </authorList>
    </citation>
    <scope>NUCLEOTIDE SEQUENCE</scope>
    <source>
        <tissue evidence="1">Fresh leaf tissue</tissue>
    </source>
</reference>
<evidence type="ECO:0000313" key="1">
    <source>
        <dbReference type="EMBL" id="KAG8065771.1"/>
    </source>
</evidence>
<name>A0A8J5S1R5_ZIZPA</name>
<reference evidence="1" key="2">
    <citation type="submission" date="2021-02" db="EMBL/GenBank/DDBJ databases">
        <authorList>
            <person name="Kimball J.A."/>
            <person name="Haas M.W."/>
            <person name="Macchietto M."/>
            <person name="Kono T."/>
            <person name="Duquette J."/>
            <person name="Shao M."/>
        </authorList>
    </citation>
    <scope>NUCLEOTIDE SEQUENCE</scope>
    <source>
        <tissue evidence="1">Fresh leaf tissue</tissue>
    </source>
</reference>
<dbReference type="AlphaFoldDB" id="A0A8J5S1R5"/>
<protein>
    <submittedName>
        <fullName evidence="1">Uncharacterized protein</fullName>
    </submittedName>
</protein>
<dbReference type="Proteomes" id="UP000729402">
    <property type="component" value="Unassembled WGS sequence"/>
</dbReference>
<keyword evidence="2" id="KW-1185">Reference proteome</keyword>
<gene>
    <name evidence="1" type="ORF">GUJ93_ZPchr0004g38272</name>
</gene>
<sequence length="76" mass="8043">MPTTPLSAVRRPPASCLRHLDASKSRRAGRGGGNLLPIGSIAARGLVLIVRSGSLREPINCSCQLLGHVTSERLFP</sequence>
<comment type="caution">
    <text evidence="1">The sequence shown here is derived from an EMBL/GenBank/DDBJ whole genome shotgun (WGS) entry which is preliminary data.</text>
</comment>
<organism evidence="1 2">
    <name type="scientific">Zizania palustris</name>
    <name type="common">Northern wild rice</name>
    <dbReference type="NCBI Taxonomy" id="103762"/>
    <lineage>
        <taxon>Eukaryota</taxon>
        <taxon>Viridiplantae</taxon>
        <taxon>Streptophyta</taxon>
        <taxon>Embryophyta</taxon>
        <taxon>Tracheophyta</taxon>
        <taxon>Spermatophyta</taxon>
        <taxon>Magnoliopsida</taxon>
        <taxon>Liliopsida</taxon>
        <taxon>Poales</taxon>
        <taxon>Poaceae</taxon>
        <taxon>BOP clade</taxon>
        <taxon>Oryzoideae</taxon>
        <taxon>Oryzeae</taxon>
        <taxon>Zizaniinae</taxon>
        <taxon>Zizania</taxon>
    </lineage>
</organism>
<accession>A0A8J5S1R5</accession>
<proteinExistence type="predicted"/>
<dbReference type="EMBL" id="JAAALK010000285">
    <property type="protein sequence ID" value="KAG8065771.1"/>
    <property type="molecule type" value="Genomic_DNA"/>
</dbReference>